<dbReference type="SUPFAM" id="SSF53720">
    <property type="entry name" value="ALDH-like"/>
    <property type="match status" value="1"/>
</dbReference>
<feature type="domain" description="Aldehyde dehydrogenase" evidence="8">
    <location>
        <begin position="52"/>
        <end position="507"/>
    </location>
</feature>
<keyword evidence="3 7" id="KW-0560">Oxidoreductase</keyword>
<evidence type="ECO:0000256" key="5">
    <source>
        <dbReference type="ARBA" id="ARBA00048559"/>
    </source>
</evidence>
<dbReference type="InterPro" id="IPR029510">
    <property type="entry name" value="Ald_DH_CS_GLU"/>
</dbReference>
<evidence type="ECO:0000256" key="3">
    <source>
        <dbReference type="ARBA" id="ARBA00023002"/>
    </source>
</evidence>
<dbReference type="InterPro" id="IPR016161">
    <property type="entry name" value="Ald_DH/histidinol_DH"/>
</dbReference>
<evidence type="ECO:0000259" key="8">
    <source>
        <dbReference type="Pfam" id="PF00171"/>
    </source>
</evidence>
<sequence>MRGLTNHAGVYSGAYSPVTLAGMSRPAPRVYDRLRDLVAIPEFRADPSSRPSSTINEVFTGEPLAEIPAGTADDVVAAVERARAAQVAWADRDVADRVAVITRFAKEVMRNRAELMDIVQAETGKSRSSAQEEVLDCLITARHYARTAPGLLAPKRVQGMLPGLTKAVVRRQPKGVVGVIAPWNYPLNLAATDALAALIAGNAVVIKPASITPFCALAAADMFYRAGLPRELFQVVPGSGGTVGGAIVDNVDYLMFTGSTATGRTLGRQCGERLIGFSAELGGKNAMIVTAGADLDRVAEVATRAFFSNSGQLCISVERLYVEKSVAAQLTEKLTARVKAMSVGPGYDFEAEMGSLISQDQLDTVSAHVDDAVAKGARVLAGGRARPDLGPLFYEPTLLADVPEDATCYGDETFGPVVSIYPVDSVEEAIAEANKTEYGLNSSVFAATDAEGEAIAARLRTGTVNVGEGYVAGWGSVAGPMGGMGASGVGRRHGDEGLLKYTEAQTIATQRVMHMGGPSFLPRKRWQQVLAPATNAMRFLPGR</sequence>
<keyword evidence="2" id="KW-0521">NADP</keyword>
<comment type="similarity">
    <text evidence="1 7">Belongs to the aldehyde dehydrogenase family.</text>
</comment>
<protein>
    <recommendedName>
        <fullName evidence="4">succinate-semialdehyde dehydrogenase (NADP(+))</fullName>
        <ecNumber evidence="4">1.2.1.79</ecNumber>
    </recommendedName>
</protein>
<dbReference type="InterPro" id="IPR016163">
    <property type="entry name" value="Ald_DH_C"/>
</dbReference>
<evidence type="ECO:0000256" key="6">
    <source>
        <dbReference type="PROSITE-ProRule" id="PRU10007"/>
    </source>
</evidence>
<evidence type="ECO:0000256" key="4">
    <source>
        <dbReference type="ARBA" id="ARBA00039122"/>
    </source>
</evidence>
<accession>A0A4R3ZU06</accession>
<dbReference type="Gene3D" id="3.40.309.10">
    <property type="entry name" value="Aldehyde Dehydrogenase, Chain A, domain 2"/>
    <property type="match status" value="1"/>
</dbReference>
<dbReference type="Gene3D" id="3.40.605.10">
    <property type="entry name" value="Aldehyde Dehydrogenase, Chain A, domain 1"/>
    <property type="match status" value="1"/>
</dbReference>
<dbReference type="GO" id="GO:0036243">
    <property type="term" value="F:succinate-semialdehyde dehydrogenase (NADP+) activity"/>
    <property type="evidence" value="ECO:0007669"/>
    <property type="project" value="UniProtKB-EC"/>
</dbReference>
<dbReference type="Pfam" id="PF00171">
    <property type="entry name" value="Aldedh"/>
    <property type="match status" value="1"/>
</dbReference>
<dbReference type="FunFam" id="3.40.309.10:FF:000009">
    <property type="entry name" value="Aldehyde dehydrogenase A"/>
    <property type="match status" value="1"/>
</dbReference>
<evidence type="ECO:0000313" key="9">
    <source>
        <dbReference type="EMBL" id="TCW23886.1"/>
    </source>
</evidence>
<dbReference type="PROSITE" id="PS00687">
    <property type="entry name" value="ALDEHYDE_DEHYDR_GLU"/>
    <property type="match status" value="1"/>
</dbReference>
<dbReference type="PANTHER" id="PTHR11699">
    <property type="entry name" value="ALDEHYDE DEHYDROGENASE-RELATED"/>
    <property type="match status" value="1"/>
</dbReference>
<dbReference type="AlphaFoldDB" id="A0A4R3ZU06"/>
<evidence type="ECO:0000313" key="10">
    <source>
        <dbReference type="Proteomes" id="UP000295805"/>
    </source>
</evidence>
<name>A0A4R3ZU06_9ACTN</name>
<dbReference type="Proteomes" id="UP000295805">
    <property type="component" value="Unassembled WGS sequence"/>
</dbReference>
<feature type="active site" evidence="6">
    <location>
        <position position="280"/>
    </location>
</feature>
<dbReference type="NCBIfam" id="NF006916">
    <property type="entry name" value="PRK09407.1"/>
    <property type="match status" value="1"/>
</dbReference>
<gene>
    <name evidence="9" type="ORF">EDD19_10936</name>
</gene>
<dbReference type="FunFam" id="3.40.605.10:FF:000010">
    <property type="entry name" value="N-succinylglutamate 5-semialdehyde dehydrogenase"/>
    <property type="match status" value="1"/>
</dbReference>
<dbReference type="InterPro" id="IPR015590">
    <property type="entry name" value="Aldehyde_DH_dom"/>
</dbReference>
<comment type="catalytic activity">
    <reaction evidence="5">
        <text>succinate semialdehyde + NADP(+) + H2O = succinate + NADPH + 2 H(+)</text>
        <dbReference type="Rhea" id="RHEA:13213"/>
        <dbReference type="ChEBI" id="CHEBI:15377"/>
        <dbReference type="ChEBI" id="CHEBI:15378"/>
        <dbReference type="ChEBI" id="CHEBI:30031"/>
        <dbReference type="ChEBI" id="CHEBI:57706"/>
        <dbReference type="ChEBI" id="CHEBI:57783"/>
        <dbReference type="ChEBI" id="CHEBI:58349"/>
        <dbReference type="EC" id="1.2.1.79"/>
    </reaction>
</comment>
<evidence type="ECO:0000256" key="2">
    <source>
        <dbReference type="ARBA" id="ARBA00022857"/>
    </source>
</evidence>
<comment type="caution">
    <text evidence="9">The sequence shown here is derived from an EMBL/GenBank/DDBJ whole genome shotgun (WGS) entry which is preliminary data.</text>
</comment>
<dbReference type="EMBL" id="SMCX01000009">
    <property type="protein sequence ID" value="TCW23886.1"/>
    <property type="molecule type" value="Genomic_DNA"/>
</dbReference>
<organism evidence="9 10">
    <name type="scientific">Dietzia cinnamea</name>
    <dbReference type="NCBI Taxonomy" id="321318"/>
    <lineage>
        <taxon>Bacteria</taxon>
        <taxon>Bacillati</taxon>
        <taxon>Actinomycetota</taxon>
        <taxon>Actinomycetes</taxon>
        <taxon>Mycobacteriales</taxon>
        <taxon>Dietziaceae</taxon>
        <taxon>Dietzia</taxon>
    </lineage>
</organism>
<dbReference type="EC" id="1.2.1.79" evidence="4"/>
<proteinExistence type="inferred from homology"/>
<reference evidence="9 10" key="1">
    <citation type="submission" date="2019-03" db="EMBL/GenBank/DDBJ databases">
        <title>Root nodule microbial communities of legume samples collected from USA, Mexico and Botswana.</title>
        <authorList>
            <person name="Hirsch A."/>
        </authorList>
    </citation>
    <scope>NUCLEOTIDE SEQUENCE [LARGE SCALE GENOMIC DNA]</scope>
    <source>
        <strain evidence="9 10">55</strain>
    </source>
</reference>
<dbReference type="InterPro" id="IPR016162">
    <property type="entry name" value="Ald_DH_N"/>
</dbReference>
<evidence type="ECO:0000256" key="1">
    <source>
        <dbReference type="ARBA" id="ARBA00009986"/>
    </source>
</evidence>
<evidence type="ECO:0000256" key="7">
    <source>
        <dbReference type="RuleBase" id="RU003345"/>
    </source>
</evidence>